<dbReference type="KEGG" id="ahm:TL08_01470"/>
<evidence type="ECO:0000313" key="3">
    <source>
        <dbReference type="Proteomes" id="UP000095210"/>
    </source>
</evidence>
<accession>A0AAC9HL04</accession>
<gene>
    <name evidence="2" type="ORF">TL08_01470</name>
</gene>
<dbReference type="Proteomes" id="UP000095210">
    <property type="component" value="Chromosome"/>
</dbReference>
<evidence type="ECO:0000256" key="1">
    <source>
        <dbReference type="SAM" id="MobiDB-lite"/>
    </source>
</evidence>
<proteinExistence type="predicted"/>
<feature type="region of interest" description="Disordered" evidence="1">
    <location>
        <begin position="20"/>
        <end position="51"/>
    </location>
</feature>
<dbReference type="AlphaFoldDB" id="A0AAC9HL04"/>
<dbReference type="Pfam" id="PF14029">
    <property type="entry name" value="DUF4244"/>
    <property type="match status" value="1"/>
</dbReference>
<protein>
    <submittedName>
        <fullName evidence="2">DUF4244 family protein</fullName>
    </submittedName>
</protein>
<dbReference type="InterPro" id="IPR025338">
    <property type="entry name" value="DUF4244"/>
</dbReference>
<organism evidence="2 3">
    <name type="scientific">Actinoalloteichus hymeniacidonis</name>
    <dbReference type="NCBI Taxonomy" id="340345"/>
    <lineage>
        <taxon>Bacteria</taxon>
        <taxon>Bacillati</taxon>
        <taxon>Actinomycetota</taxon>
        <taxon>Actinomycetes</taxon>
        <taxon>Pseudonocardiales</taxon>
        <taxon>Pseudonocardiaceae</taxon>
        <taxon>Actinoalloteichus</taxon>
    </lineage>
</organism>
<keyword evidence="3" id="KW-1185">Reference proteome</keyword>
<reference evidence="3" key="1">
    <citation type="submission" date="2016-03" db="EMBL/GenBank/DDBJ databases">
        <title>Complete genome sequence of the type strain Actinoalloteichus hymeniacidonis DSM 45092.</title>
        <authorList>
            <person name="Schaffert L."/>
            <person name="Albersmeier A."/>
            <person name="Winkler A."/>
            <person name="Kalinowski J."/>
            <person name="Zotchev S."/>
            <person name="Ruckert C."/>
        </authorList>
    </citation>
    <scope>NUCLEOTIDE SEQUENCE [LARGE SCALE GENOMIC DNA]</scope>
    <source>
        <strain evidence="3">HPA177(T) (DSM 45092(T))</strain>
    </source>
</reference>
<dbReference type="EMBL" id="CP014859">
    <property type="protein sequence ID" value="AOS61134.1"/>
    <property type="molecule type" value="Genomic_DNA"/>
</dbReference>
<name>A0AAC9HL04_9PSEU</name>
<evidence type="ECO:0000313" key="2">
    <source>
        <dbReference type="EMBL" id="AOS61134.1"/>
    </source>
</evidence>
<sequence length="115" mass="12252">MSVRGFSAAMSEVFASARRLTSRKSEPLPSWHASHWIGEPGPSAGGRHRERAQLKPAVRRLRLLVDSDAGMSTAEYAIGTVAAAALGALLYTVLTGDGVLSALTEMIQRALTVDF</sequence>